<evidence type="ECO:0000256" key="2">
    <source>
        <dbReference type="ARBA" id="ARBA00013064"/>
    </source>
</evidence>
<evidence type="ECO:0000256" key="7">
    <source>
        <dbReference type="ARBA" id="ARBA00022989"/>
    </source>
</evidence>
<evidence type="ECO:0000259" key="15">
    <source>
        <dbReference type="PROSITE" id="PS50853"/>
    </source>
</evidence>
<comment type="subcellular location">
    <subcellularLocation>
        <location evidence="1">Membrane</location>
        <topology evidence="1">Single-pass type I membrane protein</topology>
    </subcellularLocation>
</comment>
<dbReference type="PROSITE" id="PS50853">
    <property type="entry name" value="FN3"/>
    <property type="match status" value="5"/>
</dbReference>
<sequence>MYSSPCNMCQRNTATLYGLTPFSQYTIQVKAYVYGAYGPIKTVIYTTTSSAPTGPPTSVTPGSEAKRSLAFSWSLPLCGSRGGVITGYDWRLSTSGAAPMTGQTTTGLSGGAVTIDVLTPFTYYSFQVAARTNDGTGPYSAAVTSRTQEAAPTRPLNVHIQSTDDMSVSLSWNQPDPANGYITHYNVRYWRNGDMRTMLTDSNVMGLMHRVTGLEAGVTYLFQVQAETHPGAGPWSGSISATTMETAPTVPLNVLGQPTDYMSVSLGWSEPDPPNGRITHYNVRYWRSGDMGTMQTDSDLMGMMHRVTGLAAFVTYKFQVQAETSPGAGPWSEPIEATTLQAAPTVPIDVRIQSVDNDSFSLSWSEPDPPNGLILHYNVRYWRSGDMGTMQTDSDVMGMMYRVTGLEVGSTYQFQVQAVTYPGPSPWSASIEATTATGAPGPVGNLNFTERTETSINLVWDPPLQPGGVLIGYKVEHRILQRPYQSDFTAIDTYESDETREPPFLKTNLEPGTQYGFRVFAKNEMFTGGYDRVLEVYTRPKSDPPAPKQPKTYEEEATNSTVTIGLTNLVSDNKYVSSYVVHVNKTSASRKSKRAALTPKRYADSADDYIAAEIPKQNLAEKFVVGDNETYESYRNAPLQTGADYEIRVGSVSKGNDEEIFVTYSVPIRVTVEQYQASPTQDPSSTAVVPAVVAVIVVVALVLLIIVVVYRRRSARAKKQSDTDGQLQSINDYEAVVPPEEPKPSTTNTYMNQGAAAGTCDSPSLKKPKLLPKPRQQQSDPPIDGPQDPLVSSSNNISLQTAAVGGTCDSPSMRKPKPPPKPQLQDTKPPQPAIPPDEPGVAFTPLPPVRLEDLESYINMKESAGDKGFEADYKTLPNEQLHPWTVASKPENRKKNRYVNVIAYDHSRVVLQPLEGDPHSDYINACYIDGYHQENKYIASQGPNQESIKDIWRMVWQLGIDKIVMLTNPVENGKRKCLQYWADTGPTTISGIVVNTDKEEVFLDYTIRDFRIREVGRKDTRLVKQFHYTTWPDMKPPEYPAPLLNFMRVVNAHQNPGQTVIHCSAGVGRTGTYIALEAMMEQMAQERQVDVLGFIYQMRQNRIKMVQTPEQYKFIFDALLASSQTGDTTYHDNNFQQKLSALKKPEKGSKSTGMTRQFEMLGKWSVPHGSRKPKSGLRPESIAKNRFKDFIPTDRARPYLMTQVHEGDNDYINANYLPSYRKKNGYIGTQMPMPSTVVDFWRMVYDHKVTSIVMLNALDPKDKTMARYWPESGHIEFGPLVIELNETEEFKGVSRRTFTLRNEQVDFETEDTRRVTQFQYHDWPSDKEVPSSLDGMLYLLRVTQDSRQDKGLTVVHCKDGYGATSVYCALMALLEQFNVEKAVDVFQAAHRLRMVDPNMMYSLHQYAMCYDVIQAYMNSTSIYENFTPEGLVG</sequence>
<dbReference type="InterPro" id="IPR057598">
    <property type="entry name" value="Fn3_PTPRU"/>
</dbReference>
<dbReference type="Gene3D" id="3.90.190.10">
    <property type="entry name" value="Protein tyrosine phosphatase superfamily"/>
    <property type="match status" value="2"/>
</dbReference>
<evidence type="ECO:0000256" key="4">
    <source>
        <dbReference type="ARBA" id="ARBA00022729"/>
    </source>
</evidence>
<keyword evidence="9" id="KW-0325">Glycoprotein</keyword>
<dbReference type="PRINTS" id="PR00700">
    <property type="entry name" value="PRTYPHPHTASE"/>
</dbReference>
<evidence type="ECO:0000256" key="3">
    <source>
        <dbReference type="ARBA" id="ARBA00022692"/>
    </source>
</evidence>
<dbReference type="InterPro" id="IPR029021">
    <property type="entry name" value="Prot-tyrosine_phosphatase-like"/>
</dbReference>
<evidence type="ECO:0000256" key="8">
    <source>
        <dbReference type="ARBA" id="ARBA00023136"/>
    </source>
</evidence>
<dbReference type="RefSeq" id="XP_038068060.1">
    <property type="nucleotide sequence ID" value="XM_038212132.1"/>
</dbReference>
<dbReference type="InterPro" id="IPR036116">
    <property type="entry name" value="FN3_sf"/>
</dbReference>
<comment type="catalytic activity">
    <reaction evidence="10">
        <text>O-phospho-L-tyrosyl-[protein] + H2O = L-tyrosyl-[protein] + phosphate</text>
        <dbReference type="Rhea" id="RHEA:10684"/>
        <dbReference type="Rhea" id="RHEA-COMP:10136"/>
        <dbReference type="Rhea" id="RHEA-COMP:20101"/>
        <dbReference type="ChEBI" id="CHEBI:15377"/>
        <dbReference type="ChEBI" id="CHEBI:43474"/>
        <dbReference type="ChEBI" id="CHEBI:46858"/>
        <dbReference type="ChEBI" id="CHEBI:61978"/>
        <dbReference type="EC" id="3.1.3.48"/>
    </reaction>
</comment>
<evidence type="ECO:0000259" key="13">
    <source>
        <dbReference type="PROSITE" id="PS50055"/>
    </source>
</evidence>
<feature type="domain" description="Tyrosine specific protein phosphatases" evidence="14">
    <location>
        <begin position="1044"/>
        <end position="1113"/>
    </location>
</feature>
<feature type="domain" description="Tyrosine-protein phosphatase" evidence="13">
    <location>
        <begin position="1154"/>
        <end position="1416"/>
    </location>
</feature>
<keyword evidence="6" id="KW-0904">Protein phosphatase</keyword>
<dbReference type="InterPro" id="IPR000387">
    <property type="entry name" value="Tyr_Pase_dom"/>
</dbReference>
<proteinExistence type="predicted"/>
<feature type="compositionally biased region" description="Pro residues" evidence="11">
    <location>
        <begin position="829"/>
        <end position="838"/>
    </location>
</feature>
<dbReference type="GeneID" id="119737646"/>
<dbReference type="InterPro" id="IPR000242">
    <property type="entry name" value="PTP_cat"/>
</dbReference>
<keyword evidence="8 12" id="KW-0472">Membrane</keyword>
<dbReference type="PROSITE" id="PS00383">
    <property type="entry name" value="TYR_PHOSPHATASE_1"/>
    <property type="match status" value="1"/>
</dbReference>
<feature type="compositionally biased region" description="Polar residues" evidence="11">
    <location>
        <begin position="790"/>
        <end position="801"/>
    </location>
</feature>
<dbReference type="OMA" id="CIRDECE"/>
<evidence type="ECO:0000313" key="17">
    <source>
        <dbReference type="Proteomes" id="UP000887568"/>
    </source>
</evidence>
<evidence type="ECO:0000256" key="12">
    <source>
        <dbReference type="SAM" id="Phobius"/>
    </source>
</evidence>
<keyword evidence="3 12" id="KW-0812">Transmembrane</keyword>
<dbReference type="GO" id="GO:0016020">
    <property type="term" value="C:membrane"/>
    <property type="evidence" value="ECO:0007669"/>
    <property type="project" value="UniProtKB-SubCell"/>
</dbReference>
<dbReference type="FunFam" id="3.90.190.10:FF:000062">
    <property type="entry name" value="Receptor-type tyrosine-protein phosphatase kappa"/>
    <property type="match status" value="1"/>
</dbReference>
<dbReference type="EnsemblMetazoa" id="XM_038212132.1">
    <property type="protein sequence ID" value="XP_038068060.1"/>
    <property type="gene ID" value="LOC119737646"/>
</dbReference>
<feature type="region of interest" description="Disordered" evidence="11">
    <location>
        <begin position="717"/>
        <end position="843"/>
    </location>
</feature>
<dbReference type="Proteomes" id="UP000887568">
    <property type="component" value="Unplaced"/>
</dbReference>
<accession>A0A914AVD5</accession>
<dbReference type="PANTHER" id="PTHR46957">
    <property type="entry name" value="CYTOKINE RECEPTOR"/>
    <property type="match status" value="1"/>
</dbReference>
<keyword evidence="4" id="KW-0732">Signal</keyword>
<name>A0A914AVD5_PATMI</name>
<dbReference type="SMART" id="SM00194">
    <property type="entry name" value="PTPc"/>
    <property type="match status" value="2"/>
</dbReference>
<feature type="domain" description="Tyrosine-protein phosphatase" evidence="13">
    <location>
        <begin position="869"/>
        <end position="1122"/>
    </location>
</feature>
<feature type="domain" description="Fibronectin type-III" evidence="15">
    <location>
        <begin position="154"/>
        <end position="246"/>
    </location>
</feature>
<feature type="transmembrane region" description="Helical" evidence="12">
    <location>
        <begin position="687"/>
        <end position="710"/>
    </location>
</feature>
<dbReference type="InterPro" id="IPR003595">
    <property type="entry name" value="Tyr_Pase_cat"/>
</dbReference>
<keyword evidence="7 12" id="KW-1133">Transmembrane helix</keyword>
<dbReference type="SMART" id="SM00404">
    <property type="entry name" value="PTPc_motif"/>
    <property type="match status" value="2"/>
</dbReference>
<evidence type="ECO:0000256" key="1">
    <source>
        <dbReference type="ARBA" id="ARBA00004479"/>
    </source>
</evidence>
<dbReference type="InterPro" id="IPR050713">
    <property type="entry name" value="RTP_Phos/Ushers"/>
</dbReference>
<dbReference type="GO" id="GO:0004725">
    <property type="term" value="F:protein tyrosine phosphatase activity"/>
    <property type="evidence" value="ECO:0007669"/>
    <property type="project" value="UniProtKB-EC"/>
</dbReference>
<dbReference type="Pfam" id="PF00102">
    <property type="entry name" value="Y_phosphatase"/>
    <property type="match status" value="2"/>
</dbReference>
<dbReference type="Pfam" id="PF00041">
    <property type="entry name" value="fn3"/>
    <property type="match status" value="5"/>
</dbReference>
<dbReference type="CDD" id="cd00063">
    <property type="entry name" value="FN3"/>
    <property type="match status" value="5"/>
</dbReference>
<dbReference type="OrthoDB" id="10253954at2759"/>
<feature type="domain" description="Tyrosine specific protein phosphatases" evidence="14">
    <location>
        <begin position="1334"/>
        <end position="1407"/>
    </location>
</feature>
<dbReference type="Pfam" id="PF23144">
    <property type="entry name" value="Fn3_PTPRU"/>
    <property type="match status" value="1"/>
</dbReference>
<dbReference type="PROSITE" id="PS50056">
    <property type="entry name" value="TYR_PHOSPHATASE_2"/>
    <property type="match status" value="2"/>
</dbReference>
<evidence type="ECO:0000256" key="9">
    <source>
        <dbReference type="ARBA" id="ARBA00023180"/>
    </source>
</evidence>
<dbReference type="InterPro" id="IPR013783">
    <property type="entry name" value="Ig-like_fold"/>
</dbReference>
<keyword evidence="17" id="KW-1185">Reference proteome</keyword>
<keyword evidence="5" id="KW-0378">Hydrolase</keyword>
<feature type="domain" description="Fibronectin type-III" evidence="15">
    <location>
        <begin position="442"/>
        <end position="541"/>
    </location>
</feature>
<organism evidence="16 17">
    <name type="scientific">Patiria miniata</name>
    <name type="common">Bat star</name>
    <name type="synonym">Asterina miniata</name>
    <dbReference type="NCBI Taxonomy" id="46514"/>
    <lineage>
        <taxon>Eukaryota</taxon>
        <taxon>Metazoa</taxon>
        <taxon>Echinodermata</taxon>
        <taxon>Eleutherozoa</taxon>
        <taxon>Asterozoa</taxon>
        <taxon>Asteroidea</taxon>
        <taxon>Valvatacea</taxon>
        <taxon>Valvatida</taxon>
        <taxon>Asterinidae</taxon>
        <taxon>Patiria</taxon>
    </lineage>
</organism>
<evidence type="ECO:0000313" key="16">
    <source>
        <dbReference type="EnsemblMetazoa" id="XP_038068060.1"/>
    </source>
</evidence>
<protein>
    <recommendedName>
        <fullName evidence="2">protein-tyrosine-phosphatase</fullName>
        <ecNumber evidence="2">3.1.3.48</ecNumber>
    </recommendedName>
</protein>
<dbReference type="SUPFAM" id="SSF52799">
    <property type="entry name" value="(Phosphotyrosine protein) phosphatases II"/>
    <property type="match status" value="2"/>
</dbReference>
<feature type="domain" description="Fibronectin type-III" evidence="15">
    <location>
        <begin position="55"/>
        <end position="150"/>
    </location>
</feature>
<feature type="domain" description="Fibronectin type-III" evidence="15">
    <location>
        <begin position="346"/>
        <end position="438"/>
    </location>
</feature>
<evidence type="ECO:0000256" key="6">
    <source>
        <dbReference type="ARBA" id="ARBA00022912"/>
    </source>
</evidence>
<dbReference type="Gene3D" id="2.60.40.10">
    <property type="entry name" value="Immunoglobulins"/>
    <property type="match status" value="5"/>
</dbReference>
<evidence type="ECO:0000256" key="11">
    <source>
        <dbReference type="SAM" id="MobiDB-lite"/>
    </source>
</evidence>
<dbReference type="PANTHER" id="PTHR46957:SF3">
    <property type="entry name" value="CYTOKINE RECEPTOR"/>
    <property type="match status" value="1"/>
</dbReference>
<evidence type="ECO:0000259" key="14">
    <source>
        <dbReference type="PROSITE" id="PS50056"/>
    </source>
</evidence>
<dbReference type="SMART" id="SM00060">
    <property type="entry name" value="FN3"/>
    <property type="match status" value="6"/>
</dbReference>
<feature type="domain" description="Fibronectin type-III" evidence="15">
    <location>
        <begin position="250"/>
        <end position="342"/>
    </location>
</feature>
<reference evidence="16" key="1">
    <citation type="submission" date="2022-11" db="UniProtKB">
        <authorList>
            <consortium name="EnsemblMetazoa"/>
        </authorList>
    </citation>
    <scope>IDENTIFICATION</scope>
</reference>
<dbReference type="SUPFAM" id="SSF49265">
    <property type="entry name" value="Fibronectin type III"/>
    <property type="match status" value="4"/>
</dbReference>
<dbReference type="PROSITE" id="PS50055">
    <property type="entry name" value="TYR_PHOSPHATASE_PTP"/>
    <property type="match status" value="2"/>
</dbReference>
<dbReference type="InterPro" id="IPR003961">
    <property type="entry name" value="FN3_dom"/>
</dbReference>
<dbReference type="InterPro" id="IPR016130">
    <property type="entry name" value="Tyr_Pase_AS"/>
</dbReference>
<evidence type="ECO:0000256" key="10">
    <source>
        <dbReference type="ARBA" id="ARBA00051722"/>
    </source>
</evidence>
<dbReference type="EC" id="3.1.3.48" evidence="2"/>
<dbReference type="FunFam" id="3.90.190.10:FF:000102">
    <property type="entry name" value="Receptor-type tyrosine-protein phosphatase"/>
    <property type="match status" value="1"/>
</dbReference>
<evidence type="ECO:0000256" key="5">
    <source>
        <dbReference type="ARBA" id="ARBA00022801"/>
    </source>
</evidence>